<keyword evidence="1 2" id="KW-0732">Signal</keyword>
<evidence type="ECO:0000313" key="4">
    <source>
        <dbReference type="EMBL" id="KAK6543687.1"/>
    </source>
</evidence>
<dbReference type="InterPro" id="IPR018466">
    <property type="entry name" value="Kre9/Knh1-like_N"/>
</dbReference>
<evidence type="ECO:0000259" key="3">
    <source>
        <dbReference type="Pfam" id="PF10342"/>
    </source>
</evidence>
<comment type="caution">
    <text evidence="4">The sequence shown here is derived from an EMBL/GenBank/DDBJ whole genome shotgun (WGS) entry which is preliminary data.</text>
</comment>
<evidence type="ECO:0000313" key="5">
    <source>
        <dbReference type="Proteomes" id="UP001365542"/>
    </source>
</evidence>
<dbReference type="Proteomes" id="UP001365542">
    <property type="component" value="Unassembled WGS sequence"/>
</dbReference>
<organism evidence="4 5">
    <name type="scientific">Orbilia ellipsospora</name>
    <dbReference type="NCBI Taxonomy" id="2528407"/>
    <lineage>
        <taxon>Eukaryota</taxon>
        <taxon>Fungi</taxon>
        <taxon>Dikarya</taxon>
        <taxon>Ascomycota</taxon>
        <taxon>Pezizomycotina</taxon>
        <taxon>Orbiliomycetes</taxon>
        <taxon>Orbiliales</taxon>
        <taxon>Orbiliaceae</taxon>
        <taxon>Orbilia</taxon>
    </lineage>
</organism>
<feature type="chain" id="PRO_5044716759" description="Yeast cell wall synthesis Kre9/Knh1-like N-terminal domain-containing protein" evidence="2">
    <location>
        <begin position="19"/>
        <end position="248"/>
    </location>
</feature>
<dbReference type="PANTHER" id="PTHR40633">
    <property type="entry name" value="MATRIX PROTEIN, PUTATIVE (AFU_ORTHOLOGUE AFUA_8G05410)-RELATED"/>
    <property type="match status" value="1"/>
</dbReference>
<reference evidence="4 5" key="1">
    <citation type="submission" date="2019-10" db="EMBL/GenBank/DDBJ databases">
        <authorList>
            <person name="Palmer J.M."/>
        </authorList>
    </citation>
    <scope>NUCLEOTIDE SEQUENCE [LARGE SCALE GENOMIC DNA]</scope>
    <source>
        <strain evidence="4 5">TWF694</strain>
    </source>
</reference>
<dbReference type="AlphaFoldDB" id="A0AAV9XQ42"/>
<dbReference type="InterPro" id="IPR052982">
    <property type="entry name" value="SRP1/TIP1-like"/>
</dbReference>
<feature type="signal peptide" evidence="2">
    <location>
        <begin position="1"/>
        <end position="18"/>
    </location>
</feature>
<evidence type="ECO:0000256" key="1">
    <source>
        <dbReference type="ARBA" id="ARBA00022729"/>
    </source>
</evidence>
<proteinExistence type="predicted"/>
<evidence type="ECO:0000256" key="2">
    <source>
        <dbReference type="SAM" id="SignalP"/>
    </source>
</evidence>
<gene>
    <name evidence="4" type="ORF">TWF694_000423</name>
</gene>
<dbReference type="EMBL" id="JAVHJO010000001">
    <property type="protein sequence ID" value="KAK6543686.1"/>
    <property type="molecule type" value="Genomic_DNA"/>
</dbReference>
<protein>
    <recommendedName>
        <fullName evidence="3">Yeast cell wall synthesis Kre9/Knh1-like N-terminal domain-containing protein</fullName>
    </recommendedName>
</protein>
<dbReference type="EMBL" id="JAVHJO010000001">
    <property type="protein sequence ID" value="KAK6543687.1"/>
    <property type="molecule type" value="Genomic_DNA"/>
</dbReference>
<name>A0AAV9XQ42_9PEZI</name>
<dbReference type="PANTHER" id="PTHR40633:SF1">
    <property type="entry name" value="GPI ANCHORED SERINE-THREONINE RICH PROTEIN (AFU_ORTHOLOGUE AFUA_1G03630)"/>
    <property type="match status" value="1"/>
</dbReference>
<accession>A0AAV9XQ42</accession>
<dbReference type="Pfam" id="PF10342">
    <property type="entry name" value="Kre9_KNH"/>
    <property type="match status" value="1"/>
</dbReference>
<keyword evidence="5" id="KW-1185">Reference proteome</keyword>
<feature type="domain" description="Yeast cell wall synthesis Kre9/Knh1-like N-terminal" evidence="3">
    <location>
        <begin position="34"/>
        <end position="122"/>
    </location>
</feature>
<sequence length="248" mass="25294">MFTKVFASLLAVSASVMAYTTPTTFNATSNPIYTPGLGALVPVGQPYQVTWGPTEKGTVSIVLLRGPGSNIKPLYSIADKIANTGSFFWTPKASLEPDTTHYGLQIIIDSNGEFQYSPQFGISNPNYSTSSAVTSGTATGKATSTYAATSAEETTTSVEVVTHTTKSQVTSFITLTTSSAVVSSYVAPTYTAPAGNGTTTSVYVPSSTAAATVTTGAPPVPTQTGAASSLKVASGLFLGVAGVAAMLL</sequence>